<evidence type="ECO:0000256" key="2">
    <source>
        <dbReference type="ARBA" id="ARBA00023136"/>
    </source>
</evidence>
<evidence type="ECO:0000259" key="4">
    <source>
        <dbReference type="Pfam" id="PF07715"/>
    </source>
</evidence>
<sequence length="769" mass="87518">MSKKITFALLIILFFFSSISVKSQTFKTERLPLTTILKALEKRFDIRFTYADKTIEGVEINEPSKILSYNDAITYLRTNTNLNFKIINSRFVAIAPSRKVTRPIEALQEVQLKTYLTTGILKTKTGEVVLNTEEFGILPGLIEPDVLQTVQALPSVLSIDESVSNLNIRGGTHDQNLILWDGIKMYQSGHFFGLISAFNPNLVSNVVISKNGTSALYGDGVSSTIDMRLDTDLNQKNTSGLGLNLIQLDGFTKLKLQDNMELQVSARRSNTDIVNTPTYTQYFNKIFQDLDADNSSISSKKSTSNETFYFYDISAKLLHDLSYKDKLRISFTTIYNSLDYIESSFNNNTTTALNNGITQNNLAAGLNYNRQWSKFVSSELQINVSDYKLKATNFNTQNNQSLQQNNEVLDKGITFQLKLDFNDRLRWINGYQFSQVGITNLEIQNNPEFRNNTEHVVNTHSTFSEFTFSSYNNKTHLKIGTRSNYFKPFNVLLLEPRISVNHKFFKHFKVELLGEIKSQVTSQVIERQNDFLGIEKRRWILANNTTLPIIESNQASLGLHYNKNKLLVSAEAFIKHVDGITSRSQGFQNQYQNINAIGNYETKGIDFLVNKQFKTFSTWLSYSISDNNYSFPTLNNAQSFANNTDISHALTFAGTYTLNSLKLALGFNWSSGKPTTTPNNELPVFDNAINYDTANNTNLDDYFRTDFSGTYNFNLAKKTKAELGFSIWNILNRKNTINRYYILNNDNSISKIDNKSLGFTPNLSFRVFF</sequence>
<gene>
    <name evidence="5" type="ORF">BWR22_04035</name>
</gene>
<dbReference type="AlphaFoldDB" id="A0AAC9LME8"/>
<keyword evidence="5" id="KW-0675">Receptor</keyword>
<dbReference type="GO" id="GO:0009279">
    <property type="term" value="C:cell outer membrane"/>
    <property type="evidence" value="ECO:0007669"/>
    <property type="project" value="UniProtKB-SubCell"/>
</dbReference>
<accession>A0AAC9LME8</accession>
<dbReference type="Gene3D" id="2.40.170.20">
    <property type="entry name" value="TonB-dependent receptor, beta-barrel domain"/>
    <property type="match status" value="1"/>
</dbReference>
<feature type="domain" description="TonB-dependent receptor plug" evidence="4">
    <location>
        <begin position="150"/>
        <end position="220"/>
    </location>
</feature>
<keyword evidence="2" id="KW-0472">Membrane</keyword>
<dbReference type="KEGG" id="lvn:BWR22_04035"/>
<evidence type="ECO:0000256" key="3">
    <source>
        <dbReference type="ARBA" id="ARBA00023237"/>
    </source>
</evidence>
<evidence type="ECO:0000256" key="1">
    <source>
        <dbReference type="ARBA" id="ARBA00004442"/>
    </source>
</evidence>
<organism evidence="5 6">
    <name type="scientific">Lacinutrix venerupis</name>
    <dbReference type="NCBI Taxonomy" id="1486034"/>
    <lineage>
        <taxon>Bacteria</taxon>
        <taxon>Pseudomonadati</taxon>
        <taxon>Bacteroidota</taxon>
        <taxon>Flavobacteriia</taxon>
        <taxon>Flavobacteriales</taxon>
        <taxon>Flavobacteriaceae</taxon>
        <taxon>Lacinutrix</taxon>
    </lineage>
</organism>
<dbReference type="Pfam" id="PF07715">
    <property type="entry name" value="Plug"/>
    <property type="match status" value="1"/>
</dbReference>
<dbReference type="EMBL" id="CP019352">
    <property type="protein sequence ID" value="APX99517.1"/>
    <property type="molecule type" value="Genomic_DNA"/>
</dbReference>
<dbReference type="InterPro" id="IPR037066">
    <property type="entry name" value="Plug_dom_sf"/>
</dbReference>
<dbReference type="RefSeq" id="WP_076732146.1">
    <property type="nucleotide sequence ID" value="NZ_CP019352.1"/>
</dbReference>
<comment type="subcellular location">
    <subcellularLocation>
        <location evidence="1">Cell outer membrane</location>
    </subcellularLocation>
</comment>
<dbReference type="Gene3D" id="2.170.130.10">
    <property type="entry name" value="TonB-dependent receptor, plug domain"/>
    <property type="match status" value="1"/>
</dbReference>
<reference evidence="5 6" key="1">
    <citation type="submission" date="2017-01" db="EMBL/GenBank/DDBJ databases">
        <title>Complete genome of Lacinutrix venerupis DOK2-8 isolated from seawater in Dokdo.</title>
        <authorList>
            <person name="Chi W.-J."/>
            <person name="Kim J.H."/>
        </authorList>
    </citation>
    <scope>NUCLEOTIDE SEQUENCE [LARGE SCALE GENOMIC DNA]</scope>
    <source>
        <strain evidence="5 6">DOK2-8</strain>
    </source>
</reference>
<keyword evidence="6" id="KW-1185">Reference proteome</keyword>
<keyword evidence="3" id="KW-0998">Cell outer membrane</keyword>
<dbReference type="SUPFAM" id="SSF56935">
    <property type="entry name" value="Porins"/>
    <property type="match status" value="1"/>
</dbReference>
<proteinExistence type="predicted"/>
<dbReference type="InterPro" id="IPR012910">
    <property type="entry name" value="Plug_dom"/>
</dbReference>
<evidence type="ECO:0000313" key="6">
    <source>
        <dbReference type="Proteomes" id="UP000187506"/>
    </source>
</evidence>
<name>A0AAC9LME8_9FLAO</name>
<evidence type="ECO:0000313" key="5">
    <source>
        <dbReference type="EMBL" id="APX99517.1"/>
    </source>
</evidence>
<dbReference type="InterPro" id="IPR036942">
    <property type="entry name" value="Beta-barrel_TonB_sf"/>
</dbReference>
<protein>
    <submittedName>
        <fullName evidence="5">TonB-dependent receptor</fullName>
    </submittedName>
</protein>
<dbReference type="Proteomes" id="UP000187506">
    <property type="component" value="Chromosome"/>
</dbReference>